<feature type="transmembrane region" description="Helical" evidence="2">
    <location>
        <begin position="504"/>
        <end position="524"/>
    </location>
</feature>
<organism evidence="3 4">
    <name type="scientific">Cladophialophora bantiana (strain ATCC 10958 / CBS 173.52 / CDC B-1940 / NIH 8579)</name>
    <name type="common">Xylohypha bantiana</name>
    <dbReference type="NCBI Taxonomy" id="1442370"/>
    <lineage>
        <taxon>Eukaryota</taxon>
        <taxon>Fungi</taxon>
        <taxon>Dikarya</taxon>
        <taxon>Ascomycota</taxon>
        <taxon>Pezizomycotina</taxon>
        <taxon>Eurotiomycetes</taxon>
        <taxon>Chaetothyriomycetidae</taxon>
        <taxon>Chaetothyriales</taxon>
        <taxon>Herpotrichiellaceae</taxon>
        <taxon>Cladophialophora</taxon>
    </lineage>
</organism>
<dbReference type="GeneID" id="27702706"/>
<keyword evidence="2" id="KW-0812">Transmembrane</keyword>
<gene>
    <name evidence="3" type="ORF">Z519_09778</name>
</gene>
<keyword evidence="4" id="KW-1185">Reference proteome</keyword>
<reference evidence="3" key="1">
    <citation type="submission" date="2015-01" db="EMBL/GenBank/DDBJ databases">
        <title>The Genome Sequence of Cladophialophora bantiana CBS 173.52.</title>
        <authorList>
            <consortium name="The Broad Institute Genomics Platform"/>
            <person name="Cuomo C."/>
            <person name="de Hoog S."/>
            <person name="Gorbushina A."/>
            <person name="Stielow B."/>
            <person name="Teixiera M."/>
            <person name="Abouelleil A."/>
            <person name="Chapman S.B."/>
            <person name="Priest M."/>
            <person name="Young S.K."/>
            <person name="Wortman J."/>
            <person name="Nusbaum C."/>
            <person name="Birren B."/>
        </authorList>
    </citation>
    <scope>NUCLEOTIDE SEQUENCE [LARGE SCALE GENOMIC DNA]</scope>
    <source>
        <strain evidence="3">CBS 173.52</strain>
    </source>
</reference>
<feature type="transmembrane region" description="Helical" evidence="2">
    <location>
        <begin position="476"/>
        <end position="498"/>
    </location>
</feature>
<evidence type="ECO:0000256" key="1">
    <source>
        <dbReference type="SAM" id="MobiDB-lite"/>
    </source>
</evidence>
<dbReference type="Proteomes" id="UP000053789">
    <property type="component" value="Unassembled WGS sequence"/>
</dbReference>
<keyword evidence="2" id="KW-1133">Transmembrane helix</keyword>
<accession>A0A0D2FST7</accession>
<dbReference type="RefSeq" id="XP_016616291.1">
    <property type="nucleotide sequence ID" value="XM_016767499.1"/>
</dbReference>
<evidence type="ECO:0000256" key="2">
    <source>
        <dbReference type="SAM" id="Phobius"/>
    </source>
</evidence>
<feature type="region of interest" description="Disordered" evidence="1">
    <location>
        <begin position="1"/>
        <end position="39"/>
    </location>
</feature>
<dbReference type="OrthoDB" id="5428055at2759"/>
<dbReference type="HOGENOM" id="CLU_041949_0_0_1"/>
<proteinExistence type="predicted"/>
<protein>
    <submittedName>
        <fullName evidence="3">Uncharacterized protein</fullName>
    </submittedName>
</protein>
<dbReference type="EMBL" id="KN846995">
    <property type="protein sequence ID" value="KIW89622.1"/>
    <property type="molecule type" value="Genomic_DNA"/>
</dbReference>
<dbReference type="VEuPathDB" id="FungiDB:Z519_09778"/>
<feature type="compositionally biased region" description="Basic and acidic residues" evidence="1">
    <location>
        <begin position="13"/>
        <end position="38"/>
    </location>
</feature>
<sequence length="554" mass="63416">MSMDGGGIGPPDRVWENKYSERRTERVYQDEDPREGGSRDIFPNGVRLIEYLERDDIAGLSNAFLTVLRHCLEAPSELNDAHLRAFLTTAKSEDLKSPTKRPDSAPCTIMIDDRRDPEVRPSTMRRWDGGYTEYPPEGCDIWPEEQRDLSLLELVARLKENRHEKRAEKRTIYISNITASCMVAIAGTTSLRSLRTIRGFFSHLLHFRTTFRISLEATFALEFHLPYLALRIGKIPPDSRELAGSPLRNSQQLPLPLYSQTKQDASYYESKVSFLATGIDEWLWTTYCCVDNFYGVETYRRDCLRNRLDPASGGSLLLDQPVWNPRHYFLVVLSQRMSQVNWEWETLVTYFIDRLERYESSFSMFDDEKLTRTRELTGAVSCLREFRDTLSGTIRAWDNFESNYIRLFEAPRLPKLHSLFQGYIVETRVSVFQLKDLHALMSQKLDKFNSMRDGLVNASALKESSEATRQGNNIGILTRMTVLYLPLSLATAIFSVAMMPATNWLWLGYGFALCLTTVATIYAARNPSLLDIAFAGGSTRDVGVTVEDRKLSLN</sequence>
<name>A0A0D2FST7_CLAB1</name>
<keyword evidence="2" id="KW-0472">Membrane</keyword>
<dbReference type="AlphaFoldDB" id="A0A0D2FST7"/>
<evidence type="ECO:0000313" key="4">
    <source>
        <dbReference type="Proteomes" id="UP000053789"/>
    </source>
</evidence>
<evidence type="ECO:0000313" key="3">
    <source>
        <dbReference type="EMBL" id="KIW89622.1"/>
    </source>
</evidence>